<dbReference type="Gene3D" id="3.40.1190.10">
    <property type="entry name" value="Mur-like, catalytic domain"/>
    <property type="match status" value="1"/>
</dbReference>
<dbReference type="InterPro" id="IPR036565">
    <property type="entry name" value="Mur-like_cat_sf"/>
</dbReference>
<dbReference type="HAMAP" id="MF_02214">
    <property type="entry name" value="Lipid_II_synth_MurT"/>
    <property type="match status" value="1"/>
</dbReference>
<evidence type="ECO:0000313" key="4">
    <source>
        <dbReference type="EMBL" id="MFC5995100.1"/>
    </source>
</evidence>
<dbReference type="EC" id="6.3.5.13" evidence="1"/>
<keyword evidence="1" id="KW-0547">Nucleotide-binding</keyword>
<feature type="binding site" evidence="1">
    <location>
        <position position="230"/>
    </location>
    <ligand>
        <name>Zn(2+)</name>
        <dbReference type="ChEBI" id="CHEBI:29105"/>
    </ligand>
</feature>
<reference evidence="5" key="1">
    <citation type="journal article" date="2019" name="Int. J. Syst. Evol. Microbiol.">
        <title>The Global Catalogue of Microorganisms (GCM) 10K type strain sequencing project: providing services to taxonomists for standard genome sequencing and annotation.</title>
        <authorList>
            <consortium name="The Broad Institute Genomics Platform"/>
            <consortium name="The Broad Institute Genome Sequencing Center for Infectious Disease"/>
            <person name="Wu L."/>
            <person name="Ma J."/>
        </authorList>
    </citation>
    <scope>NUCLEOTIDE SEQUENCE [LARGE SCALE GENOMIC DNA]</scope>
    <source>
        <strain evidence="5">CCM 8391</strain>
    </source>
</reference>
<comment type="subunit">
    <text evidence="1">Forms a heterodimer with GatD.</text>
</comment>
<comment type="catalytic activity">
    <reaction evidence="1">
        <text>beta-D-GlcNAc-(1-&gt;4)-Mur2Ac(oyl-L-Ala-gamma-D-Glu-L-Lys-D-Ala-D-Ala)-di-trans,octa-cis-undecaprenyl diphosphate + ATP = beta-D-GlcNAc-(1-&gt;4)-Mur2Ac(oyl-L-Ala-gamma-D-O-P-Glu-L-Lys-D-Ala-D-Ala)-di-trans,octa-cis-undecaprenyl diphosphate + ADP</text>
        <dbReference type="Rhea" id="RHEA:59488"/>
        <dbReference type="ChEBI" id="CHEBI:30616"/>
        <dbReference type="ChEBI" id="CHEBI:60033"/>
        <dbReference type="ChEBI" id="CHEBI:143132"/>
        <dbReference type="ChEBI" id="CHEBI:456216"/>
    </reaction>
</comment>
<comment type="catalytic activity">
    <reaction evidence="1">
        <text>beta-D-GlcNAc-(1-&gt;4)-Mur2Ac(oyl-L-Ala-gamma-D-O-P-Glu-L-Lys-D-Ala-D-Ala)-di-trans,octa-cis-undecaprenyl diphosphate + NH4(+) = beta-D-GlcNAc-(1-&gt;4)-Mur2Ac(oyl-L-Ala-D-isoglutaminyl-L-Lys-D-Ala-D-Ala)-di-trans,octa-cis-undecaprenyl diphosphate + phosphate + H(+)</text>
        <dbReference type="Rhea" id="RHEA:57932"/>
        <dbReference type="ChEBI" id="CHEBI:15378"/>
        <dbReference type="ChEBI" id="CHEBI:28938"/>
        <dbReference type="ChEBI" id="CHEBI:43474"/>
        <dbReference type="ChEBI" id="CHEBI:62233"/>
        <dbReference type="ChEBI" id="CHEBI:143132"/>
    </reaction>
</comment>
<keyword evidence="1" id="KW-0133">Cell shape</keyword>
<dbReference type="SUPFAM" id="SSF53623">
    <property type="entry name" value="MurD-like peptide ligases, catalytic domain"/>
    <property type="match status" value="1"/>
</dbReference>
<feature type="domain" description="Lipid II isoglutaminyl synthase (glutamine-hydrolyzing) subunit MurT C-terminal" evidence="3">
    <location>
        <begin position="315"/>
        <end position="412"/>
    </location>
</feature>
<comment type="caution">
    <text evidence="4">The sequence shown here is derived from an EMBL/GenBank/DDBJ whole genome shotgun (WGS) entry which is preliminary data.</text>
</comment>
<keyword evidence="1" id="KW-0067">ATP-binding</keyword>
<comment type="similarity">
    <text evidence="1">Belongs to the MurCDEF family. MurT subfamily.</text>
</comment>
<comment type="catalytic activity">
    <reaction evidence="1">
        <text>beta-D-GlcNAc-(1-&gt;4)-Mur2Ac(oyl-L-Ala-gamma-D-Glu-L-Lys-D-Ala-D-Ala)-di-trans,octa-cis-undecaprenyl diphosphate + L-glutamine + ATP + H2O = beta-D-GlcNAc-(1-&gt;4)-Mur2Ac(oyl-L-Ala-D-isoglutaminyl-L-Lys-D-Ala-D-Ala)-di-trans,octa-cis-undecaprenyl diphosphate + L-glutamate + ADP + phosphate + H(+)</text>
        <dbReference type="Rhea" id="RHEA:57928"/>
        <dbReference type="ChEBI" id="CHEBI:15377"/>
        <dbReference type="ChEBI" id="CHEBI:15378"/>
        <dbReference type="ChEBI" id="CHEBI:29985"/>
        <dbReference type="ChEBI" id="CHEBI:30616"/>
        <dbReference type="ChEBI" id="CHEBI:43474"/>
        <dbReference type="ChEBI" id="CHEBI:58359"/>
        <dbReference type="ChEBI" id="CHEBI:60033"/>
        <dbReference type="ChEBI" id="CHEBI:62233"/>
        <dbReference type="ChEBI" id="CHEBI:456216"/>
        <dbReference type="EC" id="6.3.5.13"/>
    </reaction>
</comment>
<keyword evidence="5" id="KW-1185">Reference proteome</keyword>
<proteinExistence type="inferred from homology"/>
<evidence type="ECO:0000259" key="2">
    <source>
        <dbReference type="Pfam" id="PF08245"/>
    </source>
</evidence>
<feature type="active site" evidence="1">
    <location>
        <position position="348"/>
    </location>
</feature>
<protein>
    <recommendedName>
        <fullName evidence="1">Lipid II isoglutaminyl synthase (glutamine-hydrolyzing) subunit MurT</fullName>
        <ecNumber evidence="1">6.3.5.13</ecNumber>
    </recommendedName>
</protein>
<keyword evidence="1" id="KW-0961">Cell wall biogenesis/degradation</keyword>
<dbReference type="InterPro" id="IPR013564">
    <property type="entry name" value="MurT_C"/>
</dbReference>
<name>A0ABW1J3V4_9PSEU</name>
<dbReference type="EMBL" id="JBHSQW010000026">
    <property type="protein sequence ID" value="MFC5995100.1"/>
    <property type="molecule type" value="Genomic_DNA"/>
</dbReference>
<dbReference type="GO" id="GO:0016874">
    <property type="term" value="F:ligase activity"/>
    <property type="evidence" value="ECO:0007669"/>
    <property type="project" value="UniProtKB-KW"/>
</dbReference>
<keyword evidence="1" id="KW-0479">Metal-binding</keyword>
<dbReference type="Pfam" id="PF08245">
    <property type="entry name" value="Mur_ligase_M"/>
    <property type="match status" value="1"/>
</dbReference>
<keyword evidence="1 4" id="KW-0436">Ligase</keyword>
<gene>
    <name evidence="1" type="primary">murT</name>
    <name evidence="4" type="ORF">ACFQE5_12845</name>
</gene>
<evidence type="ECO:0000313" key="5">
    <source>
        <dbReference type="Proteomes" id="UP001596302"/>
    </source>
</evidence>
<dbReference type="Pfam" id="PF08353">
    <property type="entry name" value="MurT_C"/>
    <property type="match status" value="1"/>
</dbReference>
<comment type="function">
    <text evidence="1">The lipid II isoglutaminyl synthase complex catalyzes the formation of alpha-D-isoglutamine in the cell wall lipid II stem peptide. The MurT subunit catalyzes the ATP-dependent amidation of D-glutamate residue of lipid II, converting it to an isoglutamine residue.</text>
</comment>
<dbReference type="Proteomes" id="UP001596302">
    <property type="component" value="Unassembled WGS sequence"/>
</dbReference>
<dbReference type="RefSeq" id="WP_379585126.1">
    <property type="nucleotide sequence ID" value="NZ_JBHSQW010000026.1"/>
</dbReference>
<feature type="binding site" evidence="1">
    <location>
        <position position="232"/>
    </location>
    <ligand>
        <name>Zn(2+)</name>
        <dbReference type="ChEBI" id="CHEBI:29105"/>
    </ligand>
</feature>
<organism evidence="4 5">
    <name type="scientific">Pseudonocardia hispaniensis</name>
    <dbReference type="NCBI Taxonomy" id="904933"/>
    <lineage>
        <taxon>Bacteria</taxon>
        <taxon>Bacillati</taxon>
        <taxon>Actinomycetota</taxon>
        <taxon>Actinomycetes</taxon>
        <taxon>Pseudonocardiales</taxon>
        <taxon>Pseudonocardiaceae</taxon>
        <taxon>Pseudonocardia</taxon>
    </lineage>
</organism>
<accession>A0ABW1J3V4</accession>
<dbReference type="InterPro" id="IPR043703">
    <property type="entry name" value="Lipid_II_synth_MurT"/>
</dbReference>
<evidence type="ECO:0000256" key="1">
    <source>
        <dbReference type="HAMAP-Rule" id="MF_02214"/>
    </source>
</evidence>
<keyword evidence="1" id="KW-0862">Zinc</keyword>
<feature type="domain" description="Mur ligase central" evidence="2">
    <location>
        <begin position="74"/>
        <end position="193"/>
    </location>
</feature>
<dbReference type="InterPro" id="IPR013221">
    <property type="entry name" value="Mur_ligase_cen"/>
</dbReference>
<keyword evidence="1" id="KW-0573">Peptidoglycan synthesis</keyword>
<feature type="binding site" evidence="1">
    <location>
        <position position="217"/>
    </location>
    <ligand>
        <name>Zn(2+)</name>
        <dbReference type="ChEBI" id="CHEBI:29105"/>
    </ligand>
</feature>
<dbReference type="PANTHER" id="PTHR23135">
    <property type="entry name" value="MUR LIGASE FAMILY MEMBER"/>
    <property type="match status" value="1"/>
</dbReference>
<comment type="pathway">
    <text evidence="1">Cell wall biogenesis; peptidoglycan biosynthesis.</text>
</comment>
<evidence type="ECO:0000259" key="3">
    <source>
        <dbReference type="Pfam" id="PF08353"/>
    </source>
</evidence>
<sequence>MSSPKALDRRRVPGAARRARDRWTELAVRAGLVASWVSRRLGLGAGSIIGGRVTLALDPTALARLASGRRVVLVSGTNGKTTTSHLLAAALGTAGRVAHNATGSNMADGAVAALAHDREAEFAVIEVDELHLAKVAEAVDPVAIILLNLSRDQLDRGTEVRAVASAIGAALSRHPQTTVVANTDDPMVVWTASQGADQLWVSVGNGWSGDTSTCPRCGRALDATGERWVCACGLTRPVPAWRAAGGAAVRADATIPITLGIPGRFNLGNAVMALAAASILGVEPCRAAHAMGELEAVAGRYDVVTYRGHELRLLLAKNPAGWSETIGLLDEARSLMVVINAREADGRDTSWLWDVPFEQLTPRPVVAAGERAADLGVRLSYAEIDHQTASDPLAGLSLLPPGKVDLVANYTAFHQLRRRLAAEGQR</sequence>
<feature type="binding site" evidence="1">
    <location>
        <position position="214"/>
    </location>
    <ligand>
        <name>Zn(2+)</name>
        <dbReference type="ChEBI" id="CHEBI:29105"/>
    </ligand>
</feature>
<dbReference type="PANTHER" id="PTHR23135:SF7">
    <property type="entry name" value="LIPID II ISOGLUTAMINYL SYNTHASE (GLUTAMINE-HYDROLYZING) SUBUNIT MURT"/>
    <property type="match status" value="1"/>
</dbReference>